<keyword evidence="1" id="KW-0472">Membrane</keyword>
<feature type="transmembrane region" description="Helical" evidence="1">
    <location>
        <begin position="34"/>
        <end position="54"/>
    </location>
</feature>
<feature type="transmembrane region" description="Helical" evidence="1">
    <location>
        <begin position="6"/>
        <end position="22"/>
    </location>
</feature>
<accession>A0A1Y3NZN2</accession>
<dbReference type="EMBL" id="LOHF01000012">
    <property type="protein sequence ID" value="OUM73027.1"/>
    <property type="molecule type" value="Genomic_DNA"/>
</dbReference>
<dbReference type="AlphaFoldDB" id="A0A1Y3NZN2"/>
<keyword evidence="1" id="KW-0812">Transmembrane</keyword>
<name>A0A1Y3NZN2_9PSED</name>
<keyword evidence="3" id="KW-1185">Reference proteome</keyword>
<gene>
    <name evidence="2" type="ORF">AUC60_15165</name>
</gene>
<evidence type="ECO:0000313" key="2">
    <source>
        <dbReference type="EMBL" id="OUM73027.1"/>
    </source>
</evidence>
<proteinExistence type="predicted"/>
<dbReference type="Proteomes" id="UP000195440">
    <property type="component" value="Unassembled WGS sequence"/>
</dbReference>
<evidence type="ECO:0000313" key="3">
    <source>
        <dbReference type="Proteomes" id="UP000195440"/>
    </source>
</evidence>
<feature type="transmembrane region" description="Helical" evidence="1">
    <location>
        <begin position="120"/>
        <end position="142"/>
    </location>
</feature>
<dbReference type="RefSeq" id="WP_087269002.1">
    <property type="nucleotide sequence ID" value="NZ_JBJGBV010000013.1"/>
</dbReference>
<sequence length="195" mass="21837">MNSLQFGLAAFSISSLALSLWAKSALRKNRLSRILFPLALIYNFSFGCFHLYFLETGRVPLIGTIDSPILAWLSLIMVFAYSYAIPWSWLSRVNFDLNRPNDNKKKLASIIPAVEQLLHLLKVTLVILASAFFYSVIAVALLSQAIPLNGIEDTYYAIGCAALYLVLVSVGITLYKFRNRTTIRATRKRGSGHQD</sequence>
<feature type="transmembrane region" description="Helical" evidence="1">
    <location>
        <begin position="154"/>
        <end position="175"/>
    </location>
</feature>
<comment type="caution">
    <text evidence="2">The sequence shown here is derived from an EMBL/GenBank/DDBJ whole genome shotgun (WGS) entry which is preliminary data.</text>
</comment>
<evidence type="ECO:0000256" key="1">
    <source>
        <dbReference type="SAM" id="Phobius"/>
    </source>
</evidence>
<reference evidence="2 3" key="1">
    <citation type="journal article" date="2017" name="Syst. Appl. Microbiol.">
        <title>Pseudomonas caspiana sp. nov., a citrus pathogen in the Pseudomonas syringae phylogenetic group.</title>
        <authorList>
            <person name="Busquets A."/>
            <person name="Gomila M."/>
            <person name="Beiki F."/>
            <person name="Mulet M."/>
            <person name="Rahimian H."/>
            <person name="Garcia-Valdes E."/>
            <person name="Lalucat J."/>
        </authorList>
    </citation>
    <scope>NUCLEOTIDE SEQUENCE [LARGE SCALE GENOMIC DNA]</scope>
    <source>
        <strain evidence="2 3">FBF102</strain>
    </source>
</reference>
<feature type="transmembrane region" description="Helical" evidence="1">
    <location>
        <begin position="69"/>
        <end position="90"/>
    </location>
</feature>
<organism evidence="2 3">
    <name type="scientific">Pseudomonas caspiana</name>
    <dbReference type="NCBI Taxonomy" id="1451454"/>
    <lineage>
        <taxon>Bacteria</taxon>
        <taxon>Pseudomonadati</taxon>
        <taxon>Pseudomonadota</taxon>
        <taxon>Gammaproteobacteria</taxon>
        <taxon>Pseudomonadales</taxon>
        <taxon>Pseudomonadaceae</taxon>
        <taxon>Pseudomonas</taxon>
    </lineage>
</organism>
<keyword evidence="1" id="KW-1133">Transmembrane helix</keyword>
<protein>
    <submittedName>
        <fullName evidence="2">Uncharacterized protein</fullName>
    </submittedName>
</protein>